<feature type="region of interest" description="Disordered" evidence="1">
    <location>
        <begin position="513"/>
        <end position="553"/>
    </location>
</feature>
<dbReference type="InterPro" id="IPR036575">
    <property type="entry name" value="TFIIS_cen_dom_sf"/>
</dbReference>
<feature type="region of interest" description="Disordered" evidence="1">
    <location>
        <begin position="397"/>
        <end position="444"/>
    </location>
</feature>
<gene>
    <name evidence="3" type="ORF">PODLI_1B009292</name>
</gene>
<dbReference type="AlphaFoldDB" id="A0AA35KRC5"/>
<dbReference type="InterPro" id="IPR012921">
    <property type="entry name" value="SPOC_C"/>
</dbReference>
<feature type="domain" description="TFIIS central" evidence="2">
    <location>
        <begin position="552"/>
        <end position="672"/>
    </location>
</feature>
<organism evidence="3 4">
    <name type="scientific">Podarcis lilfordi</name>
    <name type="common">Lilford's wall lizard</name>
    <dbReference type="NCBI Taxonomy" id="74358"/>
    <lineage>
        <taxon>Eukaryota</taxon>
        <taxon>Metazoa</taxon>
        <taxon>Chordata</taxon>
        <taxon>Craniata</taxon>
        <taxon>Vertebrata</taxon>
        <taxon>Euteleostomi</taxon>
        <taxon>Lepidosauria</taxon>
        <taxon>Squamata</taxon>
        <taxon>Bifurcata</taxon>
        <taxon>Unidentata</taxon>
        <taxon>Episquamata</taxon>
        <taxon>Laterata</taxon>
        <taxon>Lacertibaenia</taxon>
        <taxon>Lacertidae</taxon>
        <taxon>Podarcis</taxon>
    </lineage>
</organism>
<dbReference type="GO" id="GO:0005634">
    <property type="term" value="C:nucleus"/>
    <property type="evidence" value="ECO:0007669"/>
    <property type="project" value="TreeGrafter"/>
</dbReference>
<evidence type="ECO:0000256" key="1">
    <source>
        <dbReference type="SAM" id="MobiDB-lite"/>
    </source>
</evidence>
<keyword evidence="4" id="KW-1185">Reference proteome</keyword>
<accession>A0AA35KRC5</accession>
<dbReference type="Pfam" id="PF07500">
    <property type="entry name" value="TFIIS_M"/>
    <property type="match status" value="1"/>
</dbReference>
<evidence type="ECO:0000259" key="2">
    <source>
        <dbReference type="PROSITE" id="PS51321"/>
    </source>
</evidence>
<reference evidence="3" key="1">
    <citation type="submission" date="2022-12" db="EMBL/GenBank/DDBJ databases">
        <authorList>
            <person name="Alioto T."/>
            <person name="Alioto T."/>
            <person name="Gomez Garrido J."/>
        </authorList>
    </citation>
    <scope>NUCLEOTIDE SEQUENCE</scope>
</reference>
<name>A0AA35KRC5_9SAUR</name>
<dbReference type="GO" id="GO:0006351">
    <property type="term" value="P:DNA-templated transcription"/>
    <property type="evidence" value="ECO:0007669"/>
    <property type="project" value="InterPro"/>
</dbReference>
<feature type="compositionally biased region" description="Polar residues" evidence="1">
    <location>
        <begin position="418"/>
        <end position="433"/>
    </location>
</feature>
<dbReference type="SMART" id="SM00510">
    <property type="entry name" value="TFS2M"/>
    <property type="match status" value="1"/>
</dbReference>
<sequence>MKGIATKLTKPCYVLLKDTNQQRKQKHCLMHLNPKKLPQKMQNKRKDGIYEKLRVALFDLLDKNCTKKLKTSPKIKNAGGQLEYEKVNKVESSLELDTSVQVLSSGESDAGETNNDFGIKAERAKSTDISALCDEGIFARFSSKESCHDNSIIHHCHEEEIEKEKECLDTSPIHETQYQEYQDLDTLPSFLGETSVSDISQNLIATFHTEALQTHKIYSCFSSENSFSETKVSKISRRMGASSPLSPDTTVKKGDICQANSEFEPNFVSGVNLKLDLKDTVSDIMKSEMSIGERIVSDSMDASAEEFLREQVGVEEHETLNPNNTLSGKMNMDSCWFLLKIDEVIDQEDSMCATDEENNFRDLECGDVILDHGLDFPQLEIKSGYQSFTGGTAVTKLSEKRRISSDHQEDLDGEINNVEESVNTQPAEENSPVQEEESLRPHQSHGVKMVFYELSGSTVKLLGTQTRSDEMFTLGKLIELEDSSDDEHKESQGNCALLLPNSKNEGKLYSETVIQHKPLNLDDDRTKKNKRRQGPSKAPAPVHSSQLTQEQSRRKVVDALREALLKRLDDLPDLCVQKKTVVKIAKKVEQEIFKRFCCVEQNYKNKYRSLLFNLKSAENQYLFRKLILGEITPKRLVQMSSFEMAPPELAEWRAKENKRALEIIEREEQEAPRCCSAKFNHKGIVEIEREAEEDLMFQEIFGSQSAKEVNHSSEIPRVSVRDPDDVQRNRSEDPNYLSCFGQITAGGEQGFKPPTYKHALKQKANATKHWHPSTMFSEEGERPLHVDSPISPHIPKKHRRVEKQPRNSAIWEGVIHMFSVKQFVAKAYPVSGSSCNLSQALPHLLQGRGCILPEDVWSYLDSIWPANSKEMGVIRFHPSLSKGFDPYNTLYSYLNNKQRYGIVDSNQMEIFMVPLAAYQPVPSKLHAFGGPGLEPCHPSLLLGLILPKRTCTGSLETISNPLPKARRKNITLKDSAGADSFSLPQVDTCQTWPPQQLSIDSLLCGNEGPLLVLPRQEPLAADAVFVHPEELGGETFHRDPSSLRHEEAGNEANHFPVGDTLQSLSSSSWAVEQWSNLSLGILGAQPHQDRDHVQLCGDSDQSHIWKTIELLLSSEPVCPDQHEADGANIIDSSFLQSILCADALPPCEVSQVLSSPQIPCIAYVAGEPNSLLQETLSLIQQVESHLQTQGPNTQMP</sequence>
<feature type="compositionally biased region" description="Basic and acidic residues" evidence="1">
    <location>
        <begin position="397"/>
        <end position="410"/>
    </location>
</feature>
<evidence type="ECO:0000313" key="4">
    <source>
        <dbReference type="Proteomes" id="UP001178461"/>
    </source>
</evidence>
<protein>
    <submittedName>
        <fullName evidence="3">SPOC domain-containing protein 1 isoform X1</fullName>
    </submittedName>
</protein>
<dbReference type="EMBL" id="OX395133">
    <property type="protein sequence ID" value="CAI5781743.1"/>
    <property type="molecule type" value="Genomic_DNA"/>
</dbReference>
<dbReference type="InterPro" id="IPR003618">
    <property type="entry name" value="TFIIS_cen_dom"/>
</dbReference>
<dbReference type="Proteomes" id="UP001178461">
    <property type="component" value="Chromosome 8"/>
</dbReference>
<dbReference type="SUPFAM" id="SSF46942">
    <property type="entry name" value="Elongation factor TFIIS domain 2"/>
    <property type="match status" value="1"/>
</dbReference>
<dbReference type="Gene3D" id="1.10.472.30">
    <property type="entry name" value="Transcription elongation factor S-II, central domain"/>
    <property type="match status" value="1"/>
</dbReference>
<dbReference type="PROSITE" id="PS51321">
    <property type="entry name" value="TFIIS_CENTRAL"/>
    <property type="match status" value="1"/>
</dbReference>
<dbReference type="PANTHER" id="PTHR11477">
    <property type="entry name" value="TRANSCRIPTION FACTOR S-II ZINC FINGER DOMAIN-CONTAINING PROTEIN"/>
    <property type="match status" value="1"/>
</dbReference>
<dbReference type="Pfam" id="PF07744">
    <property type="entry name" value="SPOC"/>
    <property type="match status" value="1"/>
</dbReference>
<evidence type="ECO:0000313" key="3">
    <source>
        <dbReference type="EMBL" id="CAI5781743.1"/>
    </source>
</evidence>
<proteinExistence type="predicted"/>
<feature type="region of interest" description="Disordered" evidence="1">
    <location>
        <begin position="776"/>
        <end position="803"/>
    </location>
</feature>
<dbReference type="PANTHER" id="PTHR11477:SF13">
    <property type="entry name" value="DEATH-INDUCER OBLITERATOR 1"/>
    <property type="match status" value="1"/>
</dbReference>